<dbReference type="Gene3D" id="3.40.50.1110">
    <property type="entry name" value="SGNH hydrolase"/>
    <property type="match status" value="1"/>
</dbReference>
<evidence type="ECO:0000259" key="2">
    <source>
        <dbReference type="Pfam" id="PF13472"/>
    </source>
</evidence>
<evidence type="ECO:0000313" key="4">
    <source>
        <dbReference type="Proteomes" id="UP001169027"/>
    </source>
</evidence>
<sequence length="243" mass="25876">MKHLSRRRAALLIGAWAAALHAPLAVSAGAPRVVVAFGDSITEGAGAINENGKPVRYPERLEARLRAVPGAVQVVNAGISGNRLLADNVGPKGIARFEHDVLAQPGVTHVVILIGINDIGFSMPEGASEPIRGQPAAEEITAGLQGLIQQAKARGVKVLLGTLLPFKGSSYWSKEKESRRDAVNRWIRSRRHVEAVVDFDAAMRDPSDPQVLKAAYDSGDHLHPGNAGYAAMADAIDLRALRK</sequence>
<comment type="caution">
    <text evidence="3">The sequence shown here is derived from an EMBL/GenBank/DDBJ whole genome shotgun (WGS) entry which is preliminary data.</text>
</comment>
<dbReference type="PANTHER" id="PTHR43784">
    <property type="entry name" value="GDSL-LIKE LIPASE/ACYLHYDROLASE, PUTATIVE (AFU_ORTHOLOGUE AFUA_2G00820)-RELATED"/>
    <property type="match status" value="1"/>
</dbReference>
<dbReference type="RefSeq" id="WP_301806308.1">
    <property type="nucleotide sequence ID" value="NZ_JAUJZH010000004.1"/>
</dbReference>
<reference evidence="3" key="1">
    <citation type="submission" date="2023-06" db="EMBL/GenBank/DDBJ databases">
        <authorList>
            <person name="Jiang Y."/>
            <person name="Liu Q."/>
        </authorList>
    </citation>
    <scope>NUCLEOTIDE SEQUENCE</scope>
    <source>
        <strain evidence="3">CGMCC 1.12090</strain>
    </source>
</reference>
<dbReference type="SUPFAM" id="SSF52266">
    <property type="entry name" value="SGNH hydrolase"/>
    <property type="match status" value="1"/>
</dbReference>
<feature type="domain" description="SGNH hydrolase-type esterase" evidence="2">
    <location>
        <begin position="36"/>
        <end position="231"/>
    </location>
</feature>
<dbReference type="PANTHER" id="PTHR43784:SF2">
    <property type="entry name" value="GDSL-LIKE LIPASE_ACYLHYDROLASE, PUTATIVE (AFU_ORTHOLOGUE AFUA_2G00820)-RELATED"/>
    <property type="match status" value="1"/>
</dbReference>
<name>A0ABT8S0G2_9BURK</name>
<evidence type="ECO:0000256" key="1">
    <source>
        <dbReference type="SAM" id="SignalP"/>
    </source>
</evidence>
<dbReference type="CDD" id="cd01830">
    <property type="entry name" value="XynE_like"/>
    <property type="match status" value="1"/>
</dbReference>
<evidence type="ECO:0000313" key="3">
    <source>
        <dbReference type="EMBL" id="MDO1532185.1"/>
    </source>
</evidence>
<proteinExistence type="predicted"/>
<organism evidence="3 4">
    <name type="scientific">Variovorax ginsengisoli</name>
    <dbReference type="NCBI Taxonomy" id="363844"/>
    <lineage>
        <taxon>Bacteria</taxon>
        <taxon>Pseudomonadati</taxon>
        <taxon>Pseudomonadota</taxon>
        <taxon>Betaproteobacteria</taxon>
        <taxon>Burkholderiales</taxon>
        <taxon>Comamonadaceae</taxon>
        <taxon>Variovorax</taxon>
    </lineage>
</organism>
<dbReference type="Proteomes" id="UP001169027">
    <property type="component" value="Unassembled WGS sequence"/>
</dbReference>
<dbReference type="InterPro" id="IPR053140">
    <property type="entry name" value="GDSL_Rv0518-like"/>
</dbReference>
<dbReference type="InterPro" id="IPR036514">
    <property type="entry name" value="SGNH_hydro_sf"/>
</dbReference>
<accession>A0ABT8S0G2</accession>
<keyword evidence="3" id="KW-0378">Hydrolase</keyword>
<feature type="signal peptide" evidence="1">
    <location>
        <begin position="1"/>
        <end position="27"/>
    </location>
</feature>
<feature type="chain" id="PRO_5045568189" evidence="1">
    <location>
        <begin position="28"/>
        <end position="243"/>
    </location>
</feature>
<keyword evidence="1" id="KW-0732">Signal</keyword>
<dbReference type="GO" id="GO:0016787">
    <property type="term" value="F:hydrolase activity"/>
    <property type="evidence" value="ECO:0007669"/>
    <property type="project" value="UniProtKB-KW"/>
</dbReference>
<dbReference type="EMBL" id="JAUKVY010000004">
    <property type="protein sequence ID" value="MDO1532185.1"/>
    <property type="molecule type" value="Genomic_DNA"/>
</dbReference>
<protein>
    <submittedName>
        <fullName evidence="3">SGNH/GDSL hydrolase family protein</fullName>
    </submittedName>
</protein>
<dbReference type="Pfam" id="PF13472">
    <property type="entry name" value="Lipase_GDSL_2"/>
    <property type="match status" value="1"/>
</dbReference>
<gene>
    <name evidence="3" type="ORF">Q2T77_07785</name>
</gene>
<keyword evidence="4" id="KW-1185">Reference proteome</keyword>
<dbReference type="InterPro" id="IPR013830">
    <property type="entry name" value="SGNH_hydro"/>
</dbReference>